<evidence type="ECO:0000313" key="4">
    <source>
        <dbReference type="EMBL" id="AEB12851.1"/>
    </source>
</evidence>
<feature type="coiled-coil region" evidence="1">
    <location>
        <begin position="34"/>
        <end position="161"/>
    </location>
</feature>
<organism evidence="4 5">
    <name type="scientific">Marinithermus hydrothermalis (strain DSM 14884 / JCM 11576 / T1)</name>
    <dbReference type="NCBI Taxonomy" id="869210"/>
    <lineage>
        <taxon>Bacteria</taxon>
        <taxon>Thermotogati</taxon>
        <taxon>Deinococcota</taxon>
        <taxon>Deinococci</taxon>
        <taxon>Thermales</taxon>
        <taxon>Thermaceae</taxon>
        <taxon>Marinithermus</taxon>
    </lineage>
</organism>
<dbReference type="InterPro" id="IPR056003">
    <property type="entry name" value="CT398_CC_hairpin"/>
</dbReference>
<evidence type="ECO:0000259" key="2">
    <source>
        <dbReference type="Pfam" id="PF02591"/>
    </source>
</evidence>
<protein>
    <submittedName>
        <fullName evidence="4">Uncharacterized protein</fullName>
    </submittedName>
</protein>
<dbReference type="RefSeq" id="WP_013704896.1">
    <property type="nucleotide sequence ID" value="NC_015387.1"/>
</dbReference>
<dbReference type="eggNOG" id="COG1579">
    <property type="taxonomic scope" value="Bacteria"/>
</dbReference>
<dbReference type="Gene3D" id="1.10.287.1490">
    <property type="match status" value="1"/>
</dbReference>
<dbReference type="Pfam" id="PF02591">
    <property type="entry name" value="Zn_ribbon_9"/>
    <property type="match status" value="1"/>
</dbReference>
<dbReference type="InterPro" id="IPR003743">
    <property type="entry name" value="Zf-RING_7"/>
</dbReference>
<reference evidence="4 5" key="1">
    <citation type="journal article" date="2012" name="Stand. Genomic Sci.">
        <title>Complete genome sequence of the aerobic, heterotroph Marinithermus hydrothermalis type strain (T1(T)) from a deep-sea hydrothermal vent chimney.</title>
        <authorList>
            <person name="Copeland A."/>
            <person name="Gu W."/>
            <person name="Yasawong M."/>
            <person name="Lapidus A."/>
            <person name="Lucas S."/>
            <person name="Deshpande S."/>
            <person name="Pagani I."/>
            <person name="Tapia R."/>
            <person name="Cheng J.F."/>
            <person name="Goodwin L.A."/>
            <person name="Pitluck S."/>
            <person name="Liolios K."/>
            <person name="Ivanova N."/>
            <person name="Mavromatis K."/>
            <person name="Mikhailova N."/>
            <person name="Pati A."/>
            <person name="Chen A."/>
            <person name="Palaniappan K."/>
            <person name="Land M."/>
            <person name="Pan C."/>
            <person name="Brambilla E.M."/>
            <person name="Rohde M."/>
            <person name="Tindall B.J."/>
            <person name="Sikorski J."/>
            <person name="Goker M."/>
            <person name="Detter J.C."/>
            <person name="Bristow J."/>
            <person name="Eisen J.A."/>
            <person name="Markowitz V."/>
            <person name="Hugenholtz P."/>
            <person name="Kyrpides N.C."/>
            <person name="Klenk H.P."/>
            <person name="Woyke T."/>
        </authorList>
    </citation>
    <scope>NUCLEOTIDE SEQUENCE [LARGE SCALE GENOMIC DNA]</scope>
    <source>
        <strain evidence="5">DSM 14884 / JCM 11576 / T1</strain>
    </source>
</reference>
<keyword evidence="1" id="KW-0175">Coiled coil</keyword>
<feature type="domain" description="CT398-like coiled coil hairpin" evidence="3">
    <location>
        <begin position="13"/>
        <end position="187"/>
    </location>
</feature>
<dbReference type="PANTHER" id="PTHR39082">
    <property type="entry name" value="PHOSPHOLIPASE C-BETA-2-RELATED"/>
    <property type="match status" value="1"/>
</dbReference>
<sequence>MNGASALAELYRLQERDLELDRIKEEEARLPEELTQTRARWDELSERLAELRERHHELQLEYQQNDLELKDLTQKKTQAQEEQLQATSAREQTQYENRIQQLSTRIDELTELTMPLLEELEALEREIERVRNELEALRPKLEELESQNEARIRDLEAVYQEKYNEREAMARGIPKSLLREYEAIRRARKGVGIAVMVKKGSSFRCAACSVQLPMHVAQRVHQGTQVVRCPSCGRILWKGEPKPTQS</sequence>
<proteinExistence type="predicted"/>
<feature type="domain" description="C4-type zinc ribbon" evidence="2">
    <location>
        <begin position="204"/>
        <end position="236"/>
    </location>
</feature>
<dbReference type="Proteomes" id="UP000007030">
    <property type="component" value="Chromosome"/>
</dbReference>
<dbReference type="Pfam" id="PF24481">
    <property type="entry name" value="CT398_CC"/>
    <property type="match status" value="1"/>
</dbReference>
<keyword evidence="5" id="KW-1185">Reference proteome</keyword>
<dbReference type="PANTHER" id="PTHR39082:SF1">
    <property type="entry name" value="SCAVENGER RECEPTOR CLASS A MEMBER 3"/>
    <property type="match status" value="1"/>
</dbReference>
<accession>F2NPS5</accession>
<dbReference type="HOGENOM" id="CLU_073076_2_2_0"/>
<evidence type="ECO:0000259" key="3">
    <source>
        <dbReference type="Pfam" id="PF24481"/>
    </source>
</evidence>
<dbReference type="AlphaFoldDB" id="F2NPS5"/>
<dbReference type="EMBL" id="CP002630">
    <property type="protein sequence ID" value="AEB12851.1"/>
    <property type="molecule type" value="Genomic_DNA"/>
</dbReference>
<dbReference type="InterPro" id="IPR052376">
    <property type="entry name" value="Oxidative_Scav/Glycosyltrans"/>
</dbReference>
<evidence type="ECO:0000256" key="1">
    <source>
        <dbReference type="SAM" id="Coils"/>
    </source>
</evidence>
<evidence type="ECO:0000313" key="5">
    <source>
        <dbReference type="Proteomes" id="UP000007030"/>
    </source>
</evidence>
<name>F2NPS5_MARHT</name>
<dbReference type="STRING" id="869210.Marky_2127"/>
<gene>
    <name evidence="4" type="ordered locus">Marky_2127</name>
</gene>
<dbReference type="KEGG" id="mhd:Marky_2127"/>